<organism evidence="1 2">
    <name type="scientific">Pneumocystis oryctolagi</name>
    <dbReference type="NCBI Taxonomy" id="42067"/>
    <lineage>
        <taxon>Eukaryota</taxon>
        <taxon>Fungi</taxon>
        <taxon>Dikarya</taxon>
        <taxon>Ascomycota</taxon>
        <taxon>Taphrinomycotina</taxon>
        <taxon>Pneumocystomycetes</taxon>
        <taxon>Pneumocystaceae</taxon>
        <taxon>Pneumocystis</taxon>
    </lineage>
</organism>
<comment type="caution">
    <text evidence="1">The sequence shown here is derived from an EMBL/GenBank/DDBJ whole genome shotgun (WGS) entry which is preliminary data.</text>
</comment>
<gene>
    <name evidence="1" type="ORF">PORY_000839</name>
</gene>
<evidence type="ECO:0000313" key="1">
    <source>
        <dbReference type="EMBL" id="KAG4305929.1"/>
    </source>
</evidence>
<dbReference type="EMBL" id="JABTEG010000002">
    <property type="protein sequence ID" value="KAG4305929.1"/>
    <property type="molecule type" value="Genomic_DNA"/>
</dbReference>
<keyword evidence="2" id="KW-1185">Reference proteome</keyword>
<sequence>MWDVDVTQSILENKSKDVNPEKSTPGQSLIQSKTPLKYLEHQMKTPIKELHDKKISESVLKKSLSKSPSKISSKIVIEDEGNKVGKGLVLVAESGDSNNNSDLEDLEDFDLIREMLPDLQHHARRLIDLLVSASFSISHVKEIVTIGTKMYKKKDFFLQALKLTASQYTEEYYINISRFSNRLLDSEIHTLFFANSALFLSKLYNPFSIPPKLEDLERRCHSLSEIDQLFFSIFDTSLLHSYVEIIELRTQLFIHMIWLNEVSKDYARSFHLNEHDELKKLFTNENERLKKTNKAYVNACMQRMEKIKHIRESSSTLETLIQTFPWYDFIVLMTEFVQKNVLNVSKEANKSSIHKYQDEKISNVSPFSCIKPYYYIKILMRKAQFTNPKNDKNFMYLSEQNEEYVFNSENEGEIPASDIKHLSQIVLNVENDVNKHIENNSQGSKGTKSFFDKQKDCQKITWESQNDESRSLKRSSVQAALDDSIMSIENKSFYDKKRRKYKEQEQLSCISKVENLQNTANPKEFLKTDALFFNTSPDTSSDSELSNSPLSSPSIIPSTSAHVAMELYKKSLAIQGLSSTLAVNKDTAEYSNDIEVNNYKPATDPYKDYSIVKQHLQLNKARRKEYKPQHRVPWSETEISCLMKAIEEYGSQWSFILSLYGPNGTLSRDLAERGQVQLKDKARNIKEEYIRAQWKLPPGFESITCRYD</sequence>
<name>A0ACB7CIY9_9ASCO</name>
<reference evidence="1 2" key="1">
    <citation type="journal article" date="2021" name="Commun. Biol.">
        <title>Genomic insights into the host specific adaptation of the Pneumocystis genus.</title>
        <authorList>
            <person name="Cisse O.H."/>
            <person name="Ma L."/>
            <person name="Dekker J.P."/>
            <person name="Khil P.P."/>
            <person name="Youn J.-H."/>
            <person name="Brenchley J.M."/>
            <person name="Blair R."/>
            <person name="Pahar B."/>
            <person name="Chabe M."/>
            <person name="Van Rompay K.K.A."/>
            <person name="Keesler R."/>
            <person name="Sukura A."/>
            <person name="Hirsch V."/>
            <person name="Kutty G."/>
            <person name="Liu Y."/>
            <person name="Peng L."/>
            <person name="Chen J."/>
            <person name="Song J."/>
            <person name="Weissenbacher-Lang C."/>
            <person name="Xu J."/>
            <person name="Upham N.S."/>
            <person name="Stajich J.E."/>
            <person name="Cuomo C.A."/>
            <person name="Cushion M.T."/>
            <person name="Kovacs J.A."/>
        </authorList>
    </citation>
    <scope>NUCLEOTIDE SEQUENCE [LARGE SCALE GENOMIC DNA]</scope>
    <source>
        <strain evidence="1 2">RABM</strain>
    </source>
</reference>
<protein>
    <submittedName>
        <fullName evidence="1">Uncharacterized protein</fullName>
    </submittedName>
</protein>
<dbReference type="Proteomes" id="UP000768646">
    <property type="component" value="Unassembled WGS sequence"/>
</dbReference>
<proteinExistence type="predicted"/>
<accession>A0ACB7CIY9</accession>
<evidence type="ECO:0000313" key="2">
    <source>
        <dbReference type="Proteomes" id="UP000768646"/>
    </source>
</evidence>